<evidence type="ECO:0000313" key="3">
    <source>
        <dbReference type="Proteomes" id="UP000006681"/>
    </source>
</evidence>
<protein>
    <submittedName>
        <fullName evidence="2">Uncharacterized protein</fullName>
    </submittedName>
</protein>
<accession>E1QTQ2</accession>
<dbReference type="Proteomes" id="UP000006681">
    <property type="component" value="Chromosome"/>
</dbReference>
<keyword evidence="1" id="KW-0472">Membrane</keyword>
<dbReference type="AlphaFoldDB" id="E1QTQ2"/>
<dbReference type="EMBL" id="CP002100">
    <property type="protein sequence ID" value="ADN50969.1"/>
    <property type="molecule type" value="Genomic_DNA"/>
</dbReference>
<dbReference type="HOGENOM" id="CLU_1575044_0_0_2"/>
<proteinExistence type="predicted"/>
<keyword evidence="1" id="KW-1133">Transmembrane helix</keyword>
<dbReference type="GeneID" id="9752525"/>
<reference evidence="3" key="2">
    <citation type="journal article" date="2010" name="Stand. Genomic Sci.">
        <title>Complete genome sequence of Vulcanisaeta distributa type strain (IC-017T).</title>
        <authorList>
            <person name="Mavromatis K."/>
            <person name="Sikorski J."/>
            <person name="Pabst E."/>
            <person name="Teshima H."/>
            <person name="Lapidus A."/>
            <person name="Lucas S."/>
            <person name="Nolan M."/>
            <person name="Glavina Del Rio T."/>
            <person name="Cheng J."/>
            <person name="Bruce D."/>
            <person name="Goodwin L."/>
            <person name="Pitluck S."/>
            <person name="Liolios K."/>
            <person name="Ivanova N."/>
            <person name="Mikhailova N."/>
            <person name="Pati A."/>
            <person name="Chen A."/>
            <person name="Palaniappan K."/>
            <person name="Land M."/>
            <person name="Hauser L."/>
            <person name="Chang Y."/>
            <person name="Jeffries C."/>
            <person name="Rohde M."/>
            <person name="Spring S."/>
            <person name="Goker M."/>
            <person name="Wirth R."/>
            <person name="Woyke T."/>
            <person name="Bristow J."/>
            <person name="Eisen J."/>
            <person name="Markowitz V."/>
            <person name="Hugenholtz P."/>
            <person name="Klenk H."/>
            <person name="Kyrpides N."/>
        </authorList>
    </citation>
    <scope>NUCLEOTIDE SEQUENCE [LARGE SCALE GENOMIC DNA]</scope>
    <source>
        <strain evidence="3">DSM 14429 / JCM 11212 / NBRC 100878 / IC-017</strain>
    </source>
</reference>
<keyword evidence="3" id="KW-1185">Reference proteome</keyword>
<sequence>MINKNEFTKYVVITILMAITVVTITSPASQNTMQVNVTIQGIGPLRNASVTYMEFVQSYTTQMLHAYGMTTTNNEGIAVIPQPPPPLPGKEDVITITINATINGSPIFKSYTFYLTNGNFTNQINITIPMPRANNVNYNNQSMLLIAIIIVIIVVLIAIIIVLMGRSRK</sequence>
<name>E1QTQ2_VULDI</name>
<dbReference type="eggNOG" id="arCOG13867">
    <property type="taxonomic scope" value="Archaea"/>
</dbReference>
<dbReference type="RefSeq" id="WP_013336694.1">
    <property type="nucleotide sequence ID" value="NC_014537.1"/>
</dbReference>
<evidence type="ECO:0000313" key="2">
    <source>
        <dbReference type="EMBL" id="ADN50969.1"/>
    </source>
</evidence>
<gene>
    <name evidence="2" type="ordered locus">Vdis_1588</name>
</gene>
<keyword evidence="1" id="KW-0812">Transmembrane</keyword>
<dbReference type="KEGG" id="vdi:Vdis_1588"/>
<organism evidence="2 3">
    <name type="scientific">Vulcanisaeta distributa (strain DSM 14429 / JCM 11212 / NBRC 100878 / IC-017)</name>
    <dbReference type="NCBI Taxonomy" id="572478"/>
    <lineage>
        <taxon>Archaea</taxon>
        <taxon>Thermoproteota</taxon>
        <taxon>Thermoprotei</taxon>
        <taxon>Thermoproteales</taxon>
        <taxon>Thermoproteaceae</taxon>
        <taxon>Vulcanisaeta</taxon>
    </lineage>
</organism>
<reference evidence="2 3" key="1">
    <citation type="journal article" date="2010" name="Stand. Genomic Sci.">
        <title>Complete genome sequence of Vulcanisaeta distributa type strain (IC-017).</title>
        <authorList>
            <person name="Mavromatis K."/>
            <person name="Sikorski J."/>
            <person name="Pabst E."/>
            <person name="Teshima H."/>
            <person name="Lapidus A."/>
            <person name="Lucas S."/>
            <person name="Nolan M."/>
            <person name="Glavina Del Rio T."/>
            <person name="Cheng J.F."/>
            <person name="Bruce D."/>
            <person name="Goodwin L."/>
            <person name="Pitluck S."/>
            <person name="Liolios K."/>
            <person name="Ivanova N."/>
            <person name="Mikhailova N."/>
            <person name="Pati A."/>
            <person name="Chen A."/>
            <person name="Palaniappan K."/>
            <person name="Land M."/>
            <person name="Hauser L."/>
            <person name="Chang Y.J."/>
            <person name="Jeffries C.D."/>
            <person name="Rohde M."/>
            <person name="Spring S."/>
            <person name="Goker M."/>
            <person name="Wirth R."/>
            <person name="Woyke T."/>
            <person name="Bristow J."/>
            <person name="Eisen J.A."/>
            <person name="Markowitz V."/>
            <person name="Hugenholtz P."/>
            <person name="Klenk H.P."/>
            <person name="Kyrpides N.C."/>
        </authorList>
    </citation>
    <scope>NUCLEOTIDE SEQUENCE [LARGE SCALE GENOMIC DNA]</scope>
    <source>
        <strain evidence="3">DSM 14429 / JCM 11212 / NBRC 100878 / IC-017</strain>
    </source>
</reference>
<dbReference type="STRING" id="572478.Vdis_1588"/>
<dbReference type="OrthoDB" id="29020at2157"/>
<evidence type="ECO:0000256" key="1">
    <source>
        <dbReference type="SAM" id="Phobius"/>
    </source>
</evidence>
<feature type="transmembrane region" description="Helical" evidence="1">
    <location>
        <begin position="7"/>
        <end position="26"/>
    </location>
</feature>
<feature type="transmembrane region" description="Helical" evidence="1">
    <location>
        <begin position="143"/>
        <end position="164"/>
    </location>
</feature>